<dbReference type="InterPro" id="IPR036388">
    <property type="entry name" value="WH-like_DNA-bd_sf"/>
</dbReference>
<dbReference type="CDD" id="cd07377">
    <property type="entry name" value="WHTH_GntR"/>
    <property type="match status" value="1"/>
</dbReference>
<keyword evidence="2" id="KW-0238">DNA-binding</keyword>
<evidence type="ECO:0000256" key="2">
    <source>
        <dbReference type="ARBA" id="ARBA00023125"/>
    </source>
</evidence>
<feature type="domain" description="HTH gntR-type" evidence="5">
    <location>
        <begin position="12"/>
        <end position="80"/>
    </location>
</feature>
<dbReference type="Gene3D" id="1.10.10.10">
    <property type="entry name" value="Winged helix-like DNA-binding domain superfamily/Winged helix DNA-binding domain"/>
    <property type="match status" value="1"/>
</dbReference>
<dbReference type="PROSITE" id="PS50949">
    <property type="entry name" value="HTH_GNTR"/>
    <property type="match status" value="1"/>
</dbReference>
<dbReference type="InterPro" id="IPR050679">
    <property type="entry name" value="Bact_HTH_transcr_reg"/>
</dbReference>
<accession>A0ABP7JH77</accession>
<evidence type="ECO:0000256" key="4">
    <source>
        <dbReference type="SAM" id="MobiDB-lite"/>
    </source>
</evidence>
<evidence type="ECO:0000256" key="1">
    <source>
        <dbReference type="ARBA" id="ARBA00023015"/>
    </source>
</evidence>
<gene>
    <name evidence="6" type="ORF">GCM10022403_089450</name>
</gene>
<dbReference type="SMART" id="SM00345">
    <property type="entry name" value="HTH_GNTR"/>
    <property type="match status" value="1"/>
</dbReference>
<keyword evidence="7" id="KW-1185">Reference proteome</keyword>
<dbReference type="PRINTS" id="PR00035">
    <property type="entry name" value="HTHGNTR"/>
</dbReference>
<organism evidence="6 7">
    <name type="scientific">Streptomyces coacervatus</name>
    <dbReference type="NCBI Taxonomy" id="647381"/>
    <lineage>
        <taxon>Bacteria</taxon>
        <taxon>Bacillati</taxon>
        <taxon>Actinomycetota</taxon>
        <taxon>Actinomycetes</taxon>
        <taxon>Kitasatosporales</taxon>
        <taxon>Streptomycetaceae</taxon>
        <taxon>Streptomyces</taxon>
    </lineage>
</organism>
<dbReference type="RefSeq" id="WP_338059385.1">
    <property type="nucleotide sequence ID" value="NZ_BAABDE010000047.1"/>
</dbReference>
<feature type="compositionally biased region" description="Basic and acidic residues" evidence="4">
    <location>
        <begin position="77"/>
        <end position="93"/>
    </location>
</feature>
<name>A0ABP7JH77_9ACTN</name>
<evidence type="ECO:0000259" key="5">
    <source>
        <dbReference type="PROSITE" id="PS50949"/>
    </source>
</evidence>
<comment type="caution">
    <text evidence="6">The sequence shown here is derived from an EMBL/GenBank/DDBJ whole genome shotgun (WGS) entry which is preliminary data.</text>
</comment>
<feature type="region of interest" description="Disordered" evidence="4">
    <location>
        <begin position="70"/>
        <end position="94"/>
    </location>
</feature>
<dbReference type="PANTHER" id="PTHR44846:SF17">
    <property type="entry name" value="GNTR-FAMILY TRANSCRIPTIONAL REGULATOR"/>
    <property type="match status" value="1"/>
</dbReference>
<keyword evidence="1" id="KW-0805">Transcription regulation</keyword>
<evidence type="ECO:0000313" key="7">
    <source>
        <dbReference type="Proteomes" id="UP001501009"/>
    </source>
</evidence>
<evidence type="ECO:0000256" key="3">
    <source>
        <dbReference type="ARBA" id="ARBA00023163"/>
    </source>
</evidence>
<dbReference type="InterPro" id="IPR036390">
    <property type="entry name" value="WH_DNA-bd_sf"/>
</dbReference>
<evidence type="ECO:0000313" key="6">
    <source>
        <dbReference type="EMBL" id="GAA3843596.1"/>
    </source>
</evidence>
<proteinExistence type="predicted"/>
<sequence>MTVGTHASGRGGKEYDRVAAELRARITSGTYPLNGLLPAQRELASELEVSRDTVQRVLRDLKNERWIESRQGSGSRVIREQRIHSPRSEKEPGHQVTLGELIGEAFEQTEVTLDVFTLTSESLGAHIRTQAERIQAGHISPQRITLRVLLPSDTLDWFRTPSSTW</sequence>
<dbReference type="InterPro" id="IPR000524">
    <property type="entry name" value="Tscrpt_reg_HTH_GntR"/>
</dbReference>
<reference evidence="7" key="1">
    <citation type="journal article" date="2019" name="Int. J. Syst. Evol. Microbiol.">
        <title>The Global Catalogue of Microorganisms (GCM) 10K type strain sequencing project: providing services to taxonomists for standard genome sequencing and annotation.</title>
        <authorList>
            <consortium name="The Broad Institute Genomics Platform"/>
            <consortium name="The Broad Institute Genome Sequencing Center for Infectious Disease"/>
            <person name="Wu L."/>
            <person name="Ma J."/>
        </authorList>
    </citation>
    <scope>NUCLEOTIDE SEQUENCE [LARGE SCALE GENOMIC DNA]</scope>
    <source>
        <strain evidence="7">JCM 17138</strain>
    </source>
</reference>
<protein>
    <recommendedName>
        <fullName evidence="5">HTH gntR-type domain-containing protein</fullName>
    </recommendedName>
</protein>
<dbReference type="EMBL" id="BAABDE010000047">
    <property type="protein sequence ID" value="GAA3843596.1"/>
    <property type="molecule type" value="Genomic_DNA"/>
</dbReference>
<dbReference type="Proteomes" id="UP001501009">
    <property type="component" value="Unassembled WGS sequence"/>
</dbReference>
<dbReference type="SUPFAM" id="SSF46785">
    <property type="entry name" value="Winged helix' DNA-binding domain"/>
    <property type="match status" value="1"/>
</dbReference>
<dbReference type="Pfam" id="PF00392">
    <property type="entry name" value="GntR"/>
    <property type="match status" value="1"/>
</dbReference>
<dbReference type="PANTHER" id="PTHR44846">
    <property type="entry name" value="MANNOSYL-D-GLYCERATE TRANSPORT/METABOLISM SYSTEM REPRESSOR MNGR-RELATED"/>
    <property type="match status" value="1"/>
</dbReference>
<keyword evidence="3" id="KW-0804">Transcription</keyword>